<dbReference type="Proteomes" id="UP000310016">
    <property type="component" value="Unassembled WGS sequence"/>
</dbReference>
<evidence type="ECO:0000313" key="1">
    <source>
        <dbReference type="EMBL" id="TJZ69757.1"/>
    </source>
</evidence>
<keyword evidence="2" id="KW-1185">Reference proteome</keyword>
<accession>A0A4U0PNM7</accession>
<keyword evidence="1" id="KW-0328">Glycosyltransferase</keyword>
<dbReference type="OrthoDB" id="6637825at2"/>
<dbReference type="InterPro" id="IPR029057">
    <property type="entry name" value="PRTase-like"/>
</dbReference>
<dbReference type="InterPro" id="IPR000836">
    <property type="entry name" value="PRTase_dom"/>
</dbReference>
<reference evidence="1 2" key="1">
    <citation type="submission" date="2019-04" db="EMBL/GenBank/DDBJ databases">
        <title>Chitiniphilus eburnea sp. nov., a novel chitinolytic bacterium isolated from aquaculture sludge.</title>
        <authorList>
            <person name="Sheng M."/>
        </authorList>
    </citation>
    <scope>NUCLEOTIDE SEQUENCE [LARGE SCALE GENOMIC DNA]</scope>
    <source>
        <strain evidence="1 2">HX-2-15</strain>
    </source>
</reference>
<dbReference type="SUPFAM" id="SSF53271">
    <property type="entry name" value="PRTase-like"/>
    <property type="match status" value="1"/>
</dbReference>
<dbReference type="Gene3D" id="3.40.50.2020">
    <property type="match status" value="1"/>
</dbReference>
<sequence length="219" mass="24947">MSSFKLERIDQLSLRQYHYLDASDVCYCFGEYFPRDGYSKPMNGLIQNLKKPMERRGKPEWRYKADAINTASRLLGSIGSAFSDSVTFIPTPSSKCRQDPNFDDRIEQVLIRSFGSRPNFDMRQIIIQQQNRPPLHGGARRDINALRAGLAFDEAMLTSPPRQSIVIFDDVITTGCTFKAMKSMLQDRFGKQIEVVGLFLARTVHLDPDVGVFENLDDI</sequence>
<name>A0A4U0PNM7_9NEIS</name>
<gene>
    <name evidence="1" type="ORF">FAZ21_14660</name>
</gene>
<dbReference type="RefSeq" id="WP_136774194.1">
    <property type="nucleotide sequence ID" value="NZ_SUMF01000020.1"/>
</dbReference>
<evidence type="ECO:0000313" key="2">
    <source>
        <dbReference type="Proteomes" id="UP000310016"/>
    </source>
</evidence>
<keyword evidence="1" id="KW-0808">Transferase</keyword>
<dbReference type="EMBL" id="SUMF01000020">
    <property type="protein sequence ID" value="TJZ69757.1"/>
    <property type="molecule type" value="Genomic_DNA"/>
</dbReference>
<dbReference type="GO" id="GO:0016757">
    <property type="term" value="F:glycosyltransferase activity"/>
    <property type="evidence" value="ECO:0007669"/>
    <property type="project" value="UniProtKB-KW"/>
</dbReference>
<comment type="caution">
    <text evidence="1">The sequence shown here is derived from an EMBL/GenBank/DDBJ whole genome shotgun (WGS) entry which is preliminary data.</text>
</comment>
<organism evidence="1 2">
    <name type="scientific">Chitiniphilus eburneus</name>
    <dbReference type="NCBI Taxonomy" id="2571148"/>
    <lineage>
        <taxon>Bacteria</taxon>
        <taxon>Pseudomonadati</taxon>
        <taxon>Pseudomonadota</taxon>
        <taxon>Betaproteobacteria</taxon>
        <taxon>Neisseriales</taxon>
        <taxon>Chitinibacteraceae</taxon>
        <taxon>Chitiniphilus</taxon>
    </lineage>
</organism>
<dbReference type="CDD" id="cd06223">
    <property type="entry name" value="PRTases_typeI"/>
    <property type="match status" value="1"/>
</dbReference>
<protein>
    <submittedName>
        <fullName evidence="1">Phosphoribosyltransferase</fullName>
    </submittedName>
</protein>
<dbReference type="AlphaFoldDB" id="A0A4U0PNM7"/>
<proteinExistence type="predicted"/>